<keyword evidence="10" id="KW-1185">Reference proteome</keyword>
<dbReference type="RefSeq" id="XP_001595116.1">
    <property type="nucleotide sequence ID" value="XM_001595066.1"/>
</dbReference>
<dbReference type="InterPro" id="IPR016197">
    <property type="entry name" value="Chromo-like_dom_sf"/>
</dbReference>
<dbReference type="GeneID" id="5491631"/>
<feature type="domain" description="Integrase catalytic" evidence="8">
    <location>
        <begin position="1078"/>
        <end position="1168"/>
    </location>
</feature>
<dbReference type="Proteomes" id="UP000001312">
    <property type="component" value="Unassembled WGS sequence"/>
</dbReference>
<feature type="domain" description="Chromo" evidence="6">
    <location>
        <begin position="1238"/>
        <end position="1296"/>
    </location>
</feature>
<dbReference type="PROSITE" id="PS50994">
    <property type="entry name" value="INTEGRASE"/>
    <property type="match status" value="1"/>
</dbReference>
<dbReference type="Gene3D" id="3.30.70.270">
    <property type="match status" value="2"/>
</dbReference>
<dbReference type="CDD" id="cd09274">
    <property type="entry name" value="RNase_HI_RT_Ty3"/>
    <property type="match status" value="1"/>
</dbReference>
<dbReference type="HOGENOM" id="CLU_000384_38_1_1"/>
<evidence type="ECO:0000256" key="2">
    <source>
        <dbReference type="ARBA" id="ARBA00022884"/>
    </source>
</evidence>
<evidence type="ECO:0000256" key="1">
    <source>
        <dbReference type="ARBA" id="ARBA00011353"/>
    </source>
</evidence>
<evidence type="ECO:0000256" key="5">
    <source>
        <dbReference type="SAM" id="MobiDB-lite"/>
    </source>
</evidence>
<dbReference type="Pfam" id="PF17919">
    <property type="entry name" value="RT_RNaseH_2"/>
    <property type="match status" value="1"/>
</dbReference>
<name>A7ED15_SCLS1</name>
<dbReference type="InterPro" id="IPR001584">
    <property type="entry name" value="Integrase_cat-core"/>
</dbReference>
<keyword evidence="4" id="KW-0175">Coiled coil</keyword>
<dbReference type="InterPro" id="IPR000477">
    <property type="entry name" value="RT_dom"/>
</dbReference>
<keyword evidence="3" id="KW-0511">Multifunctional enzyme</keyword>
<organism evidence="9 10">
    <name type="scientific">Sclerotinia sclerotiorum (strain ATCC 18683 / 1980 / Ss-1)</name>
    <name type="common">White mold</name>
    <name type="synonym">Whetzelinia sclerotiorum</name>
    <dbReference type="NCBI Taxonomy" id="665079"/>
    <lineage>
        <taxon>Eukaryota</taxon>
        <taxon>Fungi</taxon>
        <taxon>Dikarya</taxon>
        <taxon>Ascomycota</taxon>
        <taxon>Pezizomycotina</taxon>
        <taxon>Leotiomycetes</taxon>
        <taxon>Helotiales</taxon>
        <taxon>Sclerotiniaceae</taxon>
        <taxon>Sclerotinia</taxon>
    </lineage>
</organism>
<evidence type="ECO:0000313" key="10">
    <source>
        <dbReference type="Proteomes" id="UP000001312"/>
    </source>
</evidence>
<dbReference type="InterPro" id="IPR000953">
    <property type="entry name" value="Chromo/chromo_shadow_dom"/>
</dbReference>
<dbReference type="Pfam" id="PF00078">
    <property type="entry name" value="RVT_1"/>
    <property type="match status" value="1"/>
</dbReference>
<dbReference type="FunFam" id="1.10.340.70:FF:000001">
    <property type="entry name" value="Retrovirus-related Pol polyprotein from transposon gypsy-like Protein"/>
    <property type="match status" value="1"/>
</dbReference>
<dbReference type="eggNOG" id="KOG0017">
    <property type="taxonomic scope" value="Eukaryota"/>
</dbReference>
<evidence type="ECO:0000259" key="8">
    <source>
        <dbReference type="PROSITE" id="PS50994"/>
    </source>
</evidence>
<dbReference type="PROSITE" id="PS50878">
    <property type="entry name" value="RT_POL"/>
    <property type="match status" value="1"/>
</dbReference>
<evidence type="ECO:0000256" key="4">
    <source>
        <dbReference type="SAM" id="Coils"/>
    </source>
</evidence>
<dbReference type="Gene3D" id="1.10.340.70">
    <property type="match status" value="1"/>
</dbReference>
<dbReference type="InterPro" id="IPR043502">
    <property type="entry name" value="DNA/RNA_pol_sf"/>
</dbReference>
<dbReference type="InterPro" id="IPR041588">
    <property type="entry name" value="Integrase_H2C2"/>
</dbReference>
<feature type="region of interest" description="Disordered" evidence="5">
    <location>
        <begin position="1"/>
        <end position="29"/>
    </location>
</feature>
<dbReference type="Gene3D" id="3.30.420.10">
    <property type="entry name" value="Ribonuclease H-like superfamily/Ribonuclease H"/>
    <property type="match status" value="1"/>
</dbReference>
<dbReference type="PANTHER" id="PTHR37984:SF5">
    <property type="entry name" value="PROTEIN NYNRIN-LIKE"/>
    <property type="match status" value="1"/>
</dbReference>
<dbReference type="CDD" id="cd00024">
    <property type="entry name" value="CD_CSD"/>
    <property type="match status" value="1"/>
</dbReference>
<dbReference type="SUPFAM" id="SSF53098">
    <property type="entry name" value="Ribonuclease H-like"/>
    <property type="match status" value="1"/>
</dbReference>
<dbReference type="GO" id="GO:0006338">
    <property type="term" value="P:chromatin remodeling"/>
    <property type="evidence" value="ECO:0007669"/>
    <property type="project" value="UniProtKB-ARBA"/>
</dbReference>
<proteinExistence type="predicted"/>
<evidence type="ECO:0000259" key="7">
    <source>
        <dbReference type="PROSITE" id="PS50878"/>
    </source>
</evidence>
<reference evidence="10" key="1">
    <citation type="journal article" date="2011" name="PLoS Genet.">
        <title>Genomic analysis of the necrotrophic fungal pathogens Sclerotinia sclerotiorum and Botrytis cinerea.</title>
        <authorList>
            <person name="Amselem J."/>
            <person name="Cuomo C.A."/>
            <person name="van Kan J.A."/>
            <person name="Viaud M."/>
            <person name="Benito E.P."/>
            <person name="Couloux A."/>
            <person name="Coutinho P.M."/>
            <person name="de Vries R.P."/>
            <person name="Dyer P.S."/>
            <person name="Fillinger S."/>
            <person name="Fournier E."/>
            <person name="Gout L."/>
            <person name="Hahn M."/>
            <person name="Kohn L."/>
            <person name="Lapalu N."/>
            <person name="Plummer K.M."/>
            <person name="Pradier J.M."/>
            <person name="Quevillon E."/>
            <person name="Sharon A."/>
            <person name="Simon A."/>
            <person name="ten Have A."/>
            <person name="Tudzynski B."/>
            <person name="Tudzynski P."/>
            <person name="Wincker P."/>
            <person name="Andrew M."/>
            <person name="Anthouard V."/>
            <person name="Beever R.E."/>
            <person name="Beffa R."/>
            <person name="Benoit I."/>
            <person name="Bouzid O."/>
            <person name="Brault B."/>
            <person name="Chen Z."/>
            <person name="Choquer M."/>
            <person name="Collemare J."/>
            <person name="Cotton P."/>
            <person name="Danchin E.G."/>
            <person name="Da Silva C."/>
            <person name="Gautier A."/>
            <person name="Giraud C."/>
            <person name="Giraud T."/>
            <person name="Gonzalez C."/>
            <person name="Grossetete S."/>
            <person name="Guldener U."/>
            <person name="Henrissat B."/>
            <person name="Howlett B.J."/>
            <person name="Kodira C."/>
            <person name="Kretschmer M."/>
            <person name="Lappartient A."/>
            <person name="Leroch M."/>
            <person name="Levis C."/>
            <person name="Mauceli E."/>
            <person name="Neuveglise C."/>
            <person name="Oeser B."/>
            <person name="Pearson M."/>
            <person name="Poulain J."/>
            <person name="Poussereau N."/>
            <person name="Quesneville H."/>
            <person name="Rascle C."/>
            <person name="Schumacher J."/>
            <person name="Segurens B."/>
            <person name="Sexton A."/>
            <person name="Silva E."/>
            <person name="Sirven C."/>
            <person name="Soanes D.M."/>
            <person name="Talbot N.J."/>
            <person name="Templeton M."/>
            <person name="Yandava C."/>
            <person name="Yarden O."/>
            <person name="Zeng Q."/>
            <person name="Rollins J.A."/>
            <person name="Lebrun M.H."/>
            <person name="Dickman M."/>
        </authorList>
    </citation>
    <scope>NUCLEOTIDE SEQUENCE [LARGE SCALE GENOMIC DNA]</scope>
    <source>
        <strain evidence="10">ATCC 18683 / 1980 / Ss-1</strain>
    </source>
</reference>
<dbReference type="GO" id="GO:0003824">
    <property type="term" value="F:catalytic activity"/>
    <property type="evidence" value="ECO:0007669"/>
    <property type="project" value="UniProtKB-KW"/>
</dbReference>
<dbReference type="GO" id="GO:0003723">
    <property type="term" value="F:RNA binding"/>
    <property type="evidence" value="ECO:0007669"/>
    <property type="project" value="UniProtKB-KW"/>
</dbReference>
<dbReference type="InterPro" id="IPR036397">
    <property type="entry name" value="RNaseH_sf"/>
</dbReference>
<feature type="compositionally biased region" description="Basic and acidic residues" evidence="5">
    <location>
        <begin position="8"/>
        <end position="19"/>
    </location>
</feature>
<dbReference type="Gene3D" id="2.40.50.40">
    <property type="match status" value="1"/>
</dbReference>
<dbReference type="Pfam" id="PF17921">
    <property type="entry name" value="Integrase_H2C2"/>
    <property type="match status" value="1"/>
</dbReference>
<evidence type="ECO:0008006" key="11">
    <source>
        <dbReference type="Google" id="ProtNLM"/>
    </source>
</evidence>
<comment type="subunit">
    <text evidence="1">Component of the NuA4 histone acetyltransferase complex.</text>
</comment>
<dbReference type="EMBL" id="CH476624">
    <property type="protein sequence ID" value="EDO00731.1"/>
    <property type="molecule type" value="Genomic_DNA"/>
</dbReference>
<dbReference type="KEGG" id="ssl:SS1G_03204"/>
<dbReference type="CDD" id="cd00303">
    <property type="entry name" value="retropepsin_like"/>
    <property type="match status" value="1"/>
</dbReference>
<dbReference type="PROSITE" id="PS50013">
    <property type="entry name" value="CHROMO_2"/>
    <property type="match status" value="1"/>
</dbReference>
<dbReference type="Gene3D" id="3.10.10.10">
    <property type="entry name" value="HIV Type 1 Reverse Transcriptase, subunit A, domain 1"/>
    <property type="match status" value="1"/>
</dbReference>
<dbReference type="SUPFAM" id="SSF54160">
    <property type="entry name" value="Chromo domain-like"/>
    <property type="match status" value="1"/>
</dbReference>
<feature type="domain" description="Reverse transcriptase" evidence="7">
    <location>
        <begin position="514"/>
        <end position="693"/>
    </location>
</feature>
<keyword evidence="2" id="KW-0694">RNA-binding</keyword>
<gene>
    <name evidence="9" type="ORF">SS1G_03204</name>
</gene>
<dbReference type="CDD" id="cd01647">
    <property type="entry name" value="RT_LTR"/>
    <property type="match status" value="1"/>
</dbReference>
<dbReference type="InterPro" id="IPR012337">
    <property type="entry name" value="RNaseH-like_sf"/>
</dbReference>
<accession>A7ED15</accession>
<dbReference type="GO" id="GO:0015074">
    <property type="term" value="P:DNA integration"/>
    <property type="evidence" value="ECO:0007669"/>
    <property type="project" value="InterPro"/>
</dbReference>
<dbReference type="SUPFAM" id="SSF56672">
    <property type="entry name" value="DNA/RNA polymerases"/>
    <property type="match status" value="1"/>
</dbReference>
<evidence type="ECO:0000256" key="3">
    <source>
        <dbReference type="ARBA" id="ARBA00023268"/>
    </source>
</evidence>
<dbReference type="PANTHER" id="PTHR37984">
    <property type="entry name" value="PROTEIN CBG26694"/>
    <property type="match status" value="1"/>
</dbReference>
<dbReference type="Pfam" id="PF00665">
    <property type="entry name" value="rve"/>
    <property type="match status" value="1"/>
</dbReference>
<dbReference type="InterPro" id="IPR043128">
    <property type="entry name" value="Rev_trsase/Diguanyl_cyclase"/>
</dbReference>
<protein>
    <recommendedName>
        <fullName evidence="11">Reverse transcriptase</fullName>
    </recommendedName>
</protein>
<dbReference type="InParanoid" id="A7ED15"/>
<dbReference type="GO" id="GO:0005634">
    <property type="term" value="C:nucleus"/>
    <property type="evidence" value="ECO:0007669"/>
    <property type="project" value="UniProtKB-ARBA"/>
</dbReference>
<dbReference type="FunFam" id="3.30.70.270:FF:000020">
    <property type="entry name" value="Transposon Tf2-6 polyprotein-like Protein"/>
    <property type="match status" value="1"/>
</dbReference>
<dbReference type="InterPro" id="IPR050951">
    <property type="entry name" value="Retrovirus_Pol_polyprotein"/>
</dbReference>
<evidence type="ECO:0000259" key="6">
    <source>
        <dbReference type="PROSITE" id="PS50013"/>
    </source>
</evidence>
<dbReference type="InterPro" id="IPR041577">
    <property type="entry name" value="RT_RNaseH_2"/>
</dbReference>
<evidence type="ECO:0000313" key="9">
    <source>
        <dbReference type="EMBL" id="EDO00731.1"/>
    </source>
</evidence>
<sequence>MTTQKSPTPHEEQEGEHNIVPDLPESVSQGKRRERRLLSALDAVDQGLLPDMAAEAYNFLFGSVAENFERYLPADLLSISNEIARWSDEVYIDQQRYQKEIASIKRQRDRLAAQNIEISQSLLGAEQNEAEYENRITSLEAEIVDLRKAQSTVSPQPAFKIPDPEFFESSSTGISWEQWKDKMMNKIRASGNSDPVAQLAVEEVFATLEDIYGDPNKKQDARRKYNALYQRDRPFPEFYAEFQLYASTAEITDQDQLLEDLTYKLSNELNDKMITSHATTLTEYIGKLDIDLCQKKKRNFEFPCTIEKNGITISAFFLPDTGASGKIYVNKKLAFDIAERTNLPLEPIKPRIVYGYNQQKANPITQRLKTTLTIGHRKFPNVYLYVIEELACDLIIGRECIDQCYRIPNEHPEPEESMLYSHKLGNRSDPIPKGALCRRSPRRTELETLQRTIPKEYHDLIDLFSKKKANALPPHRNSDHKIRLTQPNNLTLSPLYRQTTQELQALKKFIDENLNRGWIAPSNASFAAPILFVKKANGDLRLCVDYRKLNEISAKDGYPLPRIDEILSQMSKAKIFTKLDLRAAFNAIRMHPDSEELTAFQTCFGQFKSLVLPFGLSGGPGTYQRFINNLLMENLGNFCTAYLDDIIIYSTDPSEHTAQVRWVLTKLKEAGLSVDIKKCDFSVSRIKYLGFYVSTKGLEVDPEKIKDILTWKRPTTVKGVRGFLGFCGFYRKFIKNYGRIARPLDKLTQKGRIFDWDPDCQKAFETLRQAVTEAPVLHYFHPDRLTKVETDSSDGVTGGILSQLDPATKEWHPLAFFSKTMNPAECNYEIHDKEMLAILQAFQQWRVELQSVENPVQVYSDHQSLEIFMRTKKLTARQARWAEYLSQFNFQLEYRTGKANGQADALTRRDSDIQSQKERMEANRLGTLLKPTMLSPEVRAEVLAPLVEDIDPGLGQMLQVLQANRTATELGEQRTLARTEANGKWTLVDGLLLRSGKLVVPNAMVVDRPLRTLLIKEAHEQVSMGHPGIRKTTELLIQRYYWKGLPQDVERYIHNCSICRRAHIPRDKTPGLLQPLPVPERPWQHLTMDFKSFPKSKNGHNAILVFMCRLSKKSTTIPCFQTADARDLARMFLERIYSYYGPPDSIVSDRGPQFVSDFWMELISMSGIWYIRKLGDQMSGPYRILERRGNAFKLELPAEIKVHPYFNPEKLRKAAEDPLPGQVHAPPIPEEIDGNLEWEVEKILSVRKVYGLLRYRVKWRGFDTDIDEYSPTDLKNSPLALKAFHNEYPDLPGPPKNLNYWLECALEDKVPEDRLDDNEEN</sequence>
<dbReference type="FunCoup" id="A7ED15">
    <property type="interactions" value="24"/>
</dbReference>
<feature type="coiled-coil region" evidence="4">
    <location>
        <begin position="94"/>
        <end position="149"/>
    </location>
</feature>